<dbReference type="Proteomes" id="UP000092555">
    <property type="component" value="Unassembled WGS sequence"/>
</dbReference>
<evidence type="ECO:0000313" key="7">
    <source>
        <dbReference type="EMBL" id="OBA21411.1"/>
    </source>
</evidence>
<feature type="compositionally biased region" description="Basic and acidic residues" evidence="5">
    <location>
        <begin position="1"/>
        <end position="10"/>
    </location>
</feature>
<feature type="domain" description="GATA-type" evidence="6">
    <location>
        <begin position="169"/>
        <end position="204"/>
    </location>
</feature>
<dbReference type="GO" id="GO:0006355">
    <property type="term" value="P:regulation of DNA-templated transcription"/>
    <property type="evidence" value="ECO:0007669"/>
    <property type="project" value="InterPro"/>
</dbReference>
<keyword evidence="3" id="KW-0862">Zinc</keyword>
<accession>A0A1A0HBM3</accession>
<dbReference type="Gene3D" id="3.30.50.10">
    <property type="entry name" value="Erythroid Transcription Factor GATA-1, subunit A"/>
    <property type="match status" value="1"/>
</dbReference>
<dbReference type="RefSeq" id="XP_018711921.1">
    <property type="nucleotide sequence ID" value="XM_018854788.1"/>
</dbReference>
<keyword evidence="1" id="KW-0479">Metal-binding</keyword>
<reference evidence="7 8" key="1">
    <citation type="submission" date="2016-05" db="EMBL/GenBank/DDBJ databases">
        <title>Comparative genomics of biotechnologically important yeasts.</title>
        <authorList>
            <consortium name="DOE Joint Genome Institute"/>
            <person name="Riley R."/>
            <person name="Haridas S."/>
            <person name="Wolfe K.H."/>
            <person name="Lopes M.R."/>
            <person name="Hittinger C.T."/>
            <person name="Goker M."/>
            <person name="Salamov A."/>
            <person name="Wisecaver J."/>
            <person name="Long T.M."/>
            <person name="Aerts A.L."/>
            <person name="Barry K."/>
            <person name="Choi C."/>
            <person name="Clum A."/>
            <person name="Coughlan A.Y."/>
            <person name="Deshpande S."/>
            <person name="Douglass A.P."/>
            <person name="Hanson S.J."/>
            <person name="Klenk H.-P."/>
            <person name="LaButti K."/>
            <person name="Lapidus A."/>
            <person name="Lindquist E."/>
            <person name="Lipzen A."/>
            <person name="Meier-kolthoff J.P."/>
            <person name="Ohm R.A."/>
            <person name="Otillar R.P."/>
            <person name="Pangilinan J."/>
            <person name="Peng Y."/>
            <person name="Rokas A."/>
            <person name="Rosa C.A."/>
            <person name="Scheuner C."/>
            <person name="Sibirny A.A."/>
            <person name="Slot J.C."/>
            <person name="Stielow J.B."/>
            <person name="Sun H."/>
            <person name="Kurtzman C.P."/>
            <person name="Blackwell M."/>
            <person name="Grigoriev I.V."/>
            <person name="Jeffries T.W."/>
        </authorList>
    </citation>
    <scope>NUCLEOTIDE SEQUENCE [LARGE SCALE GENOMIC DNA]</scope>
    <source>
        <strain evidence="7 8">NRRL YB-4993</strain>
    </source>
</reference>
<dbReference type="AlphaFoldDB" id="A0A1A0HBM3"/>
<dbReference type="SMART" id="SM00401">
    <property type="entry name" value="ZnF_GATA"/>
    <property type="match status" value="1"/>
</dbReference>
<gene>
    <name evidence="7" type="ORF">METBIDRAFT_183832</name>
</gene>
<keyword evidence="8" id="KW-1185">Reference proteome</keyword>
<dbReference type="InterPro" id="IPR000679">
    <property type="entry name" value="Znf_GATA"/>
</dbReference>
<evidence type="ECO:0000256" key="2">
    <source>
        <dbReference type="ARBA" id="ARBA00022771"/>
    </source>
</evidence>
<dbReference type="GeneID" id="30027764"/>
<organism evidence="7 8">
    <name type="scientific">Metschnikowia bicuspidata var. bicuspidata NRRL YB-4993</name>
    <dbReference type="NCBI Taxonomy" id="869754"/>
    <lineage>
        <taxon>Eukaryota</taxon>
        <taxon>Fungi</taxon>
        <taxon>Dikarya</taxon>
        <taxon>Ascomycota</taxon>
        <taxon>Saccharomycotina</taxon>
        <taxon>Pichiomycetes</taxon>
        <taxon>Metschnikowiaceae</taxon>
        <taxon>Metschnikowia</taxon>
    </lineage>
</organism>
<evidence type="ECO:0000256" key="3">
    <source>
        <dbReference type="ARBA" id="ARBA00022833"/>
    </source>
</evidence>
<proteinExistence type="predicted"/>
<dbReference type="PANTHER" id="PTHR45658">
    <property type="entry name" value="GATA TRANSCRIPTION FACTOR"/>
    <property type="match status" value="1"/>
</dbReference>
<sequence length="250" mass="28216">MYDSSWEKVSRSSHPNLWSPPIVTPIGRGAMSETETDLSSQFPMLSPADTQRRERLPSVDEILFKIRHQETSCPPYSQEYHLVPPTFPQAYQNQQQPSIAHWQQPSLRTSQYQFDQRAGSSHAWKDEGAMNPGGPFAAATLQVASGPFVPSLPLHTAQGTPAKKRGRKKKSDTICSHCQLTQTPEWRRGPDGSRTLCNACGLFYLKLTKKFGIQDANMVFAYKKRHNEVQDRVVPSVQQKNRYLSESLAD</sequence>
<dbReference type="GO" id="GO:0008270">
    <property type="term" value="F:zinc ion binding"/>
    <property type="evidence" value="ECO:0007669"/>
    <property type="project" value="UniProtKB-KW"/>
</dbReference>
<evidence type="ECO:0000259" key="6">
    <source>
        <dbReference type="PROSITE" id="PS50114"/>
    </source>
</evidence>
<evidence type="ECO:0000313" key="8">
    <source>
        <dbReference type="Proteomes" id="UP000092555"/>
    </source>
</evidence>
<comment type="caution">
    <text evidence="7">The sequence shown here is derived from an EMBL/GenBank/DDBJ whole genome shotgun (WGS) entry which is preliminary data.</text>
</comment>
<dbReference type="SUPFAM" id="SSF57716">
    <property type="entry name" value="Glucocorticoid receptor-like (DNA-binding domain)"/>
    <property type="match status" value="1"/>
</dbReference>
<name>A0A1A0HBM3_9ASCO</name>
<dbReference type="GO" id="GO:0043565">
    <property type="term" value="F:sequence-specific DNA binding"/>
    <property type="evidence" value="ECO:0007669"/>
    <property type="project" value="InterPro"/>
</dbReference>
<keyword evidence="2 4" id="KW-0863">Zinc-finger</keyword>
<dbReference type="EMBL" id="LXTC01000003">
    <property type="protein sequence ID" value="OBA21411.1"/>
    <property type="molecule type" value="Genomic_DNA"/>
</dbReference>
<dbReference type="PROSITE" id="PS50114">
    <property type="entry name" value="GATA_ZN_FINGER_2"/>
    <property type="match status" value="1"/>
</dbReference>
<dbReference type="Pfam" id="PF00320">
    <property type="entry name" value="GATA"/>
    <property type="match status" value="1"/>
</dbReference>
<evidence type="ECO:0000256" key="5">
    <source>
        <dbReference type="SAM" id="MobiDB-lite"/>
    </source>
</evidence>
<dbReference type="InterPro" id="IPR013088">
    <property type="entry name" value="Znf_NHR/GATA"/>
</dbReference>
<dbReference type="InterPro" id="IPR051140">
    <property type="entry name" value="GATA_TF"/>
</dbReference>
<feature type="region of interest" description="Disordered" evidence="5">
    <location>
        <begin position="1"/>
        <end position="20"/>
    </location>
</feature>
<dbReference type="OrthoDB" id="2162994at2759"/>
<protein>
    <recommendedName>
        <fullName evidence="6">GATA-type domain-containing protein</fullName>
    </recommendedName>
</protein>
<dbReference type="STRING" id="869754.A0A1A0HBM3"/>
<evidence type="ECO:0000256" key="1">
    <source>
        <dbReference type="ARBA" id="ARBA00022723"/>
    </source>
</evidence>
<evidence type="ECO:0000256" key="4">
    <source>
        <dbReference type="PROSITE-ProRule" id="PRU00094"/>
    </source>
</evidence>
<dbReference type="PROSITE" id="PS00344">
    <property type="entry name" value="GATA_ZN_FINGER_1"/>
    <property type="match status" value="1"/>
</dbReference>
<dbReference type="CDD" id="cd00202">
    <property type="entry name" value="ZnF_GATA"/>
    <property type="match status" value="1"/>
</dbReference>